<gene>
    <name evidence="1" type="ORF">GCM10007860_31510</name>
</gene>
<sequence length="97" mass="10915">MHVLALGVVGVRLYARILTSDSDKPDELADNLVDEINCYMPRATPAEQQLLFQLACEVHEVFGESFERVDELSYRLQAVDLVNDLLSKARELPQLGL</sequence>
<dbReference type="Proteomes" id="UP001156836">
    <property type="component" value="Unassembled WGS sequence"/>
</dbReference>
<name>A0ABQ6BX49_9NEIS</name>
<accession>A0ABQ6BX49</accession>
<evidence type="ECO:0000313" key="2">
    <source>
        <dbReference type="Proteomes" id="UP001156836"/>
    </source>
</evidence>
<protein>
    <submittedName>
        <fullName evidence="1">Uncharacterized protein</fullName>
    </submittedName>
</protein>
<reference evidence="2" key="1">
    <citation type="journal article" date="2019" name="Int. J. Syst. Evol. Microbiol.">
        <title>The Global Catalogue of Microorganisms (GCM) 10K type strain sequencing project: providing services to taxonomists for standard genome sequencing and annotation.</title>
        <authorList>
            <consortium name="The Broad Institute Genomics Platform"/>
            <consortium name="The Broad Institute Genome Sequencing Center for Infectious Disease"/>
            <person name="Wu L."/>
            <person name="Ma J."/>
        </authorList>
    </citation>
    <scope>NUCLEOTIDE SEQUENCE [LARGE SCALE GENOMIC DNA]</scope>
    <source>
        <strain evidence="2">NBRC 104970</strain>
    </source>
</reference>
<evidence type="ECO:0000313" key="1">
    <source>
        <dbReference type="EMBL" id="GLS05987.1"/>
    </source>
</evidence>
<proteinExistence type="predicted"/>
<dbReference type="EMBL" id="BSOZ01000080">
    <property type="protein sequence ID" value="GLS05987.1"/>
    <property type="molecule type" value="Genomic_DNA"/>
</dbReference>
<organism evidence="1 2">
    <name type="scientific">Chitiniphilus shinanonensis</name>
    <dbReference type="NCBI Taxonomy" id="553088"/>
    <lineage>
        <taxon>Bacteria</taxon>
        <taxon>Pseudomonadati</taxon>
        <taxon>Pseudomonadota</taxon>
        <taxon>Betaproteobacteria</taxon>
        <taxon>Neisseriales</taxon>
        <taxon>Chitinibacteraceae</taxon>
        <taxon>Chitiniphilus</taxon>
    </lineage>
</organism>
<comment type="caution">
    <text evidence="1">The sequence shown here is derived from an EMBL/GenBank/DDBJ whole genome shotgun (WGS) entry which is preliminary data.</text>
</comment>
<keyword evidence="2" id="KW-1185">Reference proteome</keyword>